<dbReference type="AlphaFoldDB" id="A0A1C2JGR2"/>
<protein>
    <recommendedName>
        <fullName evidence="4">HdeD family acid-resistance protein</fullName>
    </recommendedName>
</protein>
<name>A0A1C2JGR2_ACITH</name>
<feature type="transmembrane region" description="Helical" evidence="1">
    <location>
        <begin position="132"/>
        <end position="155"/>
    </location>
</feature>
<accession>A0A1C2JGR2</accession>
<gene>
    <name evidence="2" type="ORF">A6M23_12575</name>
</gene>
<feature type="transmembrane region" description="Helical" evidence="1">
    <location>
        <begin position="100"/>
        <end position="123"/>
    </location>
</feature>
<evidence type="ECO:0008006" key="4">
    <source>
        <dbReference type="Google" id="ProtNLM"/>
    </source>
</evidence>
<sequence length="205" mass="21606">MNSQASTQHARLTLFSWPLLAARGVAALLFVIASLIAFGETMTLLVWFFAIYVFFDGGYSAMRLAQKGSGACPKVLIAIKAVIGIAAGIAVIFLSQGASLLPTLLTIFAWVAIVGVIEGIWVLRNVRNKEAVMIIGSTAYLALAVALQFIFALAPDAGPSVYNWIIIGFSAAFAAAMFGMAWAMRRNLLKMGGGTSSASAQAHSA</sequence>
<organism evidence="2 3">
    <name type="scientific">Acidithiobacillus thiooxidans</name>
    <name type="common">Thiobacillus thiooxidans</name>
    <dbReference type="NCBI Taxonomy" id="930"/>
    <lineage>
        <taxon>Bacteria</taxon>
        <taxon>Pseudomonadati</taxon>
        <taxon>Pseudomonadota</taxon>
        <taxon>Acidithiobacillia</taxon>
        <taxon>Acidithiobacillales</taxon>
        <taxon>Acidithiobacillaceae</taxon>
        <taxon>Acidithiobacillus</taxon>
    </lineage>
</organism>
<keyword evidence="1" id="KW-1133">Transmembrane helix</keyword>
<feature type="transmembrane region" description="Helical" evidence="1">
    <location>
        <begin position="12"/>
        <end position="38"/>
    </location>
</feature>
<reference evidence="2" key="1">
    <citation type="journal article" date="2016" name="Int. J. Mol. Sci.">
        <title>Comparative genomics of the extreme acidophile Acidithiobacillus thiooxidans reveals intraspecific divergence and niche adaptation.</title>
        <authorList>
            <person name="Zhang X."/>
            <person name="Feng X."/>
            <person name="Tao J."/>
            <person name="Ma L."/>
            <person name="Xiao Y."/>
            <person name="Liang Y."/>
            <person name="Liu X."/>
            <person name="Yin H."/>
        </authorList>
    </citation>
    <scope>NUCLEOTIDE SEQUENCE [LARGE SCALE GENOMIC DNA]</scope>
    <source>
        <strain evidence="2">DXS-W</strain>
    </source>
</reference>
<feature type="transmembrane region" description="Helical" evidence="1">
    <location>
        <begin position="44"/>
        <end position="62"/>
    </location>
</feature>
<evidence type="ECO:0000313" key="2">
    <source>
        <dbReference type="EMBL" id="OCX71122.1"/>
    </source>
</evidence>
<dbReference type="RefSeq" id="WP_065973629.1">
    <property type="nucleotide sequence ID" value="NZ_LWRY01000145.1"/>
</dbReference>
<keyword evidence="3" id="KW-1185">Reference proteome</keyword>
<evidence type="ECO:0000256" key="1">
    <source>
        <dbReference type="SAM" id="Phobius"/>
    </source>
</evidence>
<feature type="transmembrane region" description="Helical" evidence="1">
    <location>
        <begin position="74"/>
        <end position="94"/>
    </location>
</feature>
<dbReference type="EMBL" id="LWRY01000145">
    <property type="protein sequence ID" value="OCX71122.1"/>
    <property type="molecule type" value="Genomic_DNA"/>
</dbReference>
<dbReference type="Proteomes" id="UP000095008">
    <property type="component" value="Unassembled WGS sequence"/>
</dbReference>
<feature type="transmembrane region" description="Helical" evidence="1">
    <location>
        <begin position="161"/>
        <end position="183"/>
    </location>
</feature>
<keyword evidence="1" id="KW-0472">Membrane</keyword>
<proteinExistence type="predicted"/>
<keyword evidence="1" id="KW-0812">Transmembrane</keyword>
<comment type="caution">
    <text evidence="2">The sequence shown here is derived from an EMBL/GenBank/DDBJ whole genome shotgun (WGS) entry which is preliminary data.</text>
</comment>
<dbReference type="OrthoDB" id="5297968at2"/>
<evidence type="ECO:0000313" key="3">
    <source>
        <dbReference type="Proteomes" id="UP000095008"/>
    </source>
</evidence>